<gene>
    <name evidence="1" type="ORF">DSO57_1020987</name>
</gene>
<protein>
    <submittedName>
        <fullName evidence="1">Uncharacterized protein</fullName>
    </submittedName>
</protein>
<comment type="caution">
    <text evidence="1">The sequence shown here is derived from an EMBL/GenBank/DDBJ whole genome shotgun (WGS) entry which is preliminary data.</text>
</comment>
<sequence length="446" mass="49620">MPHSVQIAFLNRLCSSKEQFLKQDCATTVAGSVTNSAPSSDAGNLFDKDSLFEEHIPVSRAPLAGSSSSALHPFVKRLPSSGVPCATSSSMLCTWSNLDKVPMDYPDLLSKFGMCHHEKTMYSFVQAMHSDKNAMTPICVGELYHGCSNASCLAAEVRLGLQSTSLVPGKISAQYAHTITSCNEFIDKVTQIWALELAANLLFHQTLYLPIQANTSWRFLATFKVFLSAVNTGDASFYLPLAAAACHFMWYTPDSYQPGQPGYTGCCLEHYQALAYQLWVPLPMAYSYMEDTLIDCLSIGAAFSDHGGWGCLVPVIQLCLPLCNWSSMLQNSQLAWAQMLVILAHVRQRLEDYHYLFPAHECPVISIQHPTKHPCHSDPSCSTHDEQNANSNCQCFPFVLCIRVLIFSFSLLSFILGFYLFYLMYQFILIFLSSLALIFFVVTVLF</sequence>
<dbReference type="EMBL" id="QTSX02000100">
    <property type="protein sequence ID" value="KAJ9088656.1"/>
    <property type="molecule type" value="Genomic_DNA"/>
</dbReference>
<accession>A0ACC2UPH6</accession>
<proteinExistence type="predicted"/>
<dbReference type="Proteomes" id="UP001165960">
    <property type="component" value="Unassembled WGS sequence"/>
</dbReference>
<keyword evidence="2" id="KW-1185">Reference proteome</keyword>
<organism evidence="1 2">
    <name type="scientific">Entomophthora muscae</name>
    <dbReference type="NCBI Taxonomy" id="34485"/>
    <lineage>
        <taxon>Eukaryota</taxon>
        <taxon>Fungi</taxon>
        <taxon>Fungi incertae sedis</taxon>
        <taxon>Zoopagomycota</taxon>
        <taxon>Entomophthoromycotina</taxon>
        <taxon>Entomophthoromycetes</taxon>
        <taxon>Entomophthorales</taxon>
        <taxon>Entomophthoraceae</taxon>
        <taxon>Entomophthora</taxon>
    </lineage>
</organism>
<reference evidence="1" key="1">
    <citation type="submission" date="2022-04" db="EMBL/GenBank/DDBJ databases">
        <title>Genome of the entomopathogenic fungus Entomophthora muscae.</title>
        <authorList>
            <person name="Elya C."/>
            <person name="Lovett B.R."/>
            <person name="Lee E."/>
            <person name="Macias A.M."/>
            <person name="Hajek A.E."/>
            <person name="De Bivort B.L."/>
            <person name="Kasson M.T."/>
            <person name="De Fine Licht H.H."/>
            <person name="Stajich J.E."/>
        </authorList>
    </citation>
    <scope>NUCLEOTIDE SEQUENCE</scope>
    <source>
        <strain evidence="1">Berkeley</strain>
    </source>
</reference>
<evidence type="ECO:0000313" key="2">
    <source>
        <dbReference type="Proteomes" id="UP001165960"/>
    </source>
</evidence>
<name>A0ACC2UPH6_9FUNG</name>
<evidence type="ECO:0000313" key="1">
    <source>
        <dbReference type="EMBL" id="KAJ9088656.1"/>
    </source>
</evidence>